<gene>
    <name evidence="2" type="ORF">ABN611_01500</name>
</gene>
<dbReference type="InterPro" id="IPR000073">
    <property type="entry name" value="AB_hydrolase_1"/>
</dbReference>
<feature type="domain" description="AB hydrolase-1" evidence="1">
    <location>
        <begin position="23"/>
        <end position="252"/>
    </location>
</feature>
<dbReference type="InterPro" id="IPR050266">
    <property type="entry name" value="AB_hydrolase_sf"/>
</dbReference>
<dbReference type="EMBL" id="CP158165">
    <property type="protein sequence ID" value="XBV25096.1"/>
    <property type="molecule type" value="Genomic_DNA"/>
</dbReference>
<dbReference type="Pfam" id="PF12697">
    <property type="entry name" value="Abhydrolase_6"/>
    <property type="match status" value="1"/>
</dbReference>
<organism evidence="2">
    <name type="scientific">Kribbella sp. HUAS MG21</name>
    <dbReference type="NCBI Taxonomy" id="3160966"/>
    <lineage>
        <taxon>Bacteria</taxon>
        <taxon>Bacillati</taxon>
        <taxon>Actinomycetota</taxon>
        <taxon>Actinomycetes</taxon>
        <taxon>Propionibacteriales</taxon>
        <taxon>Kribbellaceae</taxon>
        <taxon>Kribbella</taxon>
    </lineage>
</organism>
<evidence type="ECO:0000259" key="1">
    <source>
        <dbReference type="Pfam" id="PF12697"/>
    </source>
</evidence>
<reference evidence="2" key="1">
    <citation type="submission" date="2024-06" db="EMBL/GenBank/DDBJ databases">
        <title>Kribbella sp. strain HUAS MG21 genome sequences.</title>
        <authorList>
            <person name="Mo P."/>
        </authorList>
    </citation>
    <scope>NUCLEOTIDE SEQUENCE</scope>
    <source>
        <strain evidence="2">HUAS MG21</strain>
    </source>
</reference>
<dbReference type="SUPFAM" id="SSF53474">
    <property type="entry name" value="alpha/beta-Hydrolases"/>
    <property type="match status" value="1"/>
</dbReference>
<keyword evidence="2" id="KW-0378">Hydrolase</keyword>
<name>A0AAU7TEP4_9ACTN</name>
<dbReference type="PANTHER" id="PTHR43798">
    <property type="entry name" value="MONOACYLGLYCEROL LIPASE"/>
    <property type="match status" value="1"/>
</dbReference>
<evidence type="ECO:0000313" key="2">
    <source>
        <dbReference type="EMBL" id="XBV25096.1"/>
    </source>
</evidence>
<dbReference type="PANTHER" id="PTHR43798:SF33">
    <property type="entry name" value="HYDROLASE, PUTATIVE (AFU_ORTHOLOGUE AFUA_2G14860)-RELATED"/>
    <property type="match status" value="1"/>
</dbReference>
<dbReference type="Gene3D" id="3.40.50.1820">
    <property type="entry name" value="alpha/beta hydrolase"/>
    <property type="match status" value="1"/>
</dbReference>
<dbReference type="PRINTS" id="PR00111">
    <property type="entry name" value="ABHYDROLASE"/>
</dbReference>
<dbReference type="GO" id="GO:0016020">
    <property type="term" value="C:membrane"/>
    <property type="evidence" value="ECO:0007669"/>
    <property type="project" value="TreeGrafter"/>
</dbReference>
<dbReference type="InterPro" id="IPR029058">
    <property type="entry name" value="AB_hydrolase_fold"/>
</dbReference>
<dbReference type="AlphaFoldDB" id="A0AAU7TEP4"/>
<dbReference type="GO" id="GO:0016787">
    <property type="term" value="F:hydrolase activity"/>
    <property type="evidence" value="ECO:0007669"/>
    <property type="project" value="UniProtKB-KW"/>
</dbReference>
<accession>A0AAU7TEP4</accession>
<dbReference type="RefSeq" id="WP_350277911.1">
    <property type="nucleotide sequence ID" value="NZ_CP158165.1"/>
</dbReference>
<proteinExistence type="predicted"/>
<sequence>MFGVRGRTGELAWYRTGEDAAEVVFLHGFSDSAHCWGPLINAMPGLRALAIDARGHGESGLPQEPIRYDGHRDDAALVLSSQPREGGVVVVGHSMGAMAAAHLAASRPDLVRAVVLEDPPTGAPPADPRSWSEPQWLAELRALDLPQRIARGRADNPAWPDDELEPWAVSKAQVDPRLFDLPFQEAPPLTDLLAAITCPVLLIHGDTDRGSLIATTYAAHCTQAAAGDFQAEHITNAGHSVRRDNRPQYVAALTAFLDRNG</sequence>
<protein>
    <submittedName>
        <fullName evidence="2">Alpha/beta hydrolase</fullName>
    </submittedName>
</protein>